<dbReference type="Pfam" id="PF14111">
    <property type="entry name" value="DUF4283"/>
    <property type="match status" value="1"/>
</dbReference>
<evidence type="ECO:0008006" key="7">
    <source>
        <dbReference type="Google" id="ProtNLM"/>
    </source>
</evidence>
<evidence type="ECO:0000259" key="3">
    <source>
        <dbReference type="Pfam" id="PF13966"/>
    </source>
</evidence>
<dbReference type="PANTHER" id="PTHR47723">
    <property type="entry name" value="OS05G0353850 PROTEIN"/>
    <property type="match status" value="1"/>
</dbReference>
<name>A0A9Q1K3W0_9CARY</name>
<sequence>MAGELVDDWKRLSLTEAEDEIIEFEPEQGEEVQAQASLCLIRKVHTSNVFNPEALKQTMRNIWKPSHGLVIMDLDHNLFAFQFFSSGDMDYVLEEGPWAFDDHILLLKELDIHEQPSKIEFTSARFWVKIYDLPMRHVYQRCELYNPDVLESNFQYGSWLRATPTKKKAKDHEYEILQERHRLLGLRYRKQSSKAKARLDFHNVGPMEMHIDNIPIDVDSDISKKKKDEWTNSQQGHKDRLVDAPNNNGSNLEQTAEVALSRPMSLLSLNCRGLSKPQTSAMFPLARVKHLDDDYYDHLPILLQTVEQHQHRQKGRRCQFENFWTLDNDCANIIDSACSKPVKPEVRLLRAADLIDENNREGLSSVVTSLFLPVDAEVIMDIPLCSSWPWDSPTWHYSSSGELTIKSAYRLIMNFKQQATPGSSTALRNGFWKELRGLRIPPRMKTFIWRTCTAALPSKGSLSLKVHDMGASCELCRSPSETTIHVLFHYPQVESVRTNTPFADLVNIGPFSSMVDVLDTVQHNRKNDVAKQSAGFMNPEHKEGIACYFALQKAWNRGLKKIIVEGDCSNISGHLKKRTHPNTITGFILNDILCLANKFEFYSFSLVKRTGNRVAHALAYLQPFSPSYRIWIEDSPNQISDLALEDLVSGYDG</sequence>
<protein>
    <recommendedName>
        <fullName evidence="7">DUF4283 domain-containing protein</fullName>
    </recommendedName>
</protein>
<gene>
    <name evidence="5" type="ORF">Cgig2_023334</name>
</gene>
<organism evidence="5 6">
    <name type="scientific">Carnegiea gigantea</name>
    <dbReference type="NCBI Taxonomy" id="171969"/>
    <lineage>
        <taxon>Eukaryota</taxon>
        <taxon>Viridiplantae</taxon>
        <taxon>Streptophyta</taxon>
        <taxon>Embryophyta</taxon>
        <taxon>Tracheophyta</taxon>
        <taxon>Spermatophyta</taxon>
        <taxon>Magnoliopsida</taxon>
        <taxon>eudicotyledons</taxon>
        <taxon>Gunneridae</taxon>
        <taxon>Pentapetalae</taxon>
        <taxon>Caryophyllales</taxon>
        <taxon>Cactineae</taxon>
        <taxon>Cactaceae</taxon>
        <taxon>Cactoideae</taxon>
        <taxon>Echinocereeae</taxon>
        <taxon>Carnegiea</taxon>
    </lineage>
</organism>
<dbReference type="InterPro" id="IPR026960">
    <property type="entry name" value="RVT-Znf"/>
</dbReference>
<feature type="domain" description="Reverse transcriptase zinc-binding" evidence="3">
    <location>
        <begin position="404"/>
        <end position="489"/>
    </location>
</feature>
<evidence type="ECO:0000313" key="6">
    <source>
        <dbReference type="Proteomes" id="UP001153076"/>
    </source>
</evidence>
<feature type="domain" description="RNase H type-1" evidence="2">
    <location>
        <begin position="530"/>
        <end position="619"/>
    </location>
</feature>
<dbReference type="Pfam" id="PF13456">
    <property type="entry name" value="RVT_3"/>
    <property type="match status" value="1"/>
</dbReference>
<dbReference type="EMBL" id="JAKOGI010000352">
    <property type="protein sequence ID" value="KAJ8436283.1"/>
    <property type="molecule type" value="Genomic_DNA"/>
</dbReference>
<dbReference type="GO" id="GO:0004523">
    <property type="term" value="F:RNA-DNA hybrid ribonuclease activity"/>
    <property type="evidence" value="ECO:0007669"/>
    <property type="project" value="InterPro"/>
</dbReference>
<dbReference type="Gene3D" id="3.30.420.10">
    <property type="entry name" value="Ribonuclease H-like superfamily/Ribonuclease H"/>
    <property type="match status" value="1"/>
</dbReference>
<dbReference type="InterPro" id="IPR044730">
    <property type="entry name" value="RNase_H-like_dom_plant"/>
</dbReference>
<evidence type="ECO:0000256" key="1">
    <source>
        <dbReference type="SAM" id="MobiDB-lite"/>
    </source>
</evidence>
<reference evidence="5" key="1">
    <citation type="submission" date="2022-04" db="EMBL/GenBank/DDBJ databases">
        <title>Carnegiea gigantea Genome sequencing and assembly v2.</title>
        <authorList>
            <person name="Copetti D."/>
            <person name="Sanderson M.J."/>
            <person name="Burquez A."/>
            <person name="Wojciechowski M.F."/>
        </authorList>
    </citation>
    <scope>NUCLEOTIDE SEQUENCE</scope>
    <source>
        <strain evidence="5">SGP5-SGP5p</strain>
        <tissue evidence="5">Aerial part</tissue>
    </source>
</reference>
<dbReference type="Proteomes" id="UP001153076">
    <property type="component" value="Unassembled WGS sequence"/>
</dbReference>
<dbReference type="OrthoDB" id="1256921at2759"/>
<comment type="caution">
    <text evidence="5">The sequence shown here is derived from an EMBL/GenBank/DDBJ whole genome shotgun (WGS) entry which is preliminary data.</text>
</comment>
<dbReference type="CDD" id="cd06222">
    <property type="entry name" value="RNase_H_like"/>
    <property type="match status" value="1"/>
</dbReference>
<proteinExistence type="predicted"/>
<evidence type="ECO:0000259" key="4">
    <source>
        <dbReference type="Pfam" id="PF14111"/>
    </source>
</evidence>
<dbReference type="AlphaFoldDB" id="A0A9Q1K3W0"/>
<dbReference type="Pfam" id="PF13966">
    <property type="entry name" value="zf-RVT"/>
    <property type="match status" value="1"/>
</dbReference>
<dbReference type="InterPro" id="IPR036397">
    <property type="entry name" value="RNaseH_sf"/>
</dbReference>
<dbReference type="InterPro" id="IPR053151">
    <property type="entry name" value="RNase_H-like"/>
</dbReference>
<feature type="compositionally biased region" description="Basic and acidic residues" evidence="1">
    <location>
        <begin position="225"/>
        <end position="242"/>
    </location>
</feature>
<evidence type="ECO:0000259" key="2">
    <source>
        <dbReference type="Pfam" id="PF13456"/>
    </source>
</evidence>
<evidence type="ECO:0000313" key="5">
    <source>
        <dbReference type="EMBL" id="KAJ8436283.1"/>
    </source>
</evidence>
<dbReference type="GO" id="GO:0003676">
    <property type="term" value="F:nucleic acid binding"/>
    <property type="evidence" value="ECO:0007669"/>
    <property type="project" value="InterPro"/>
</dbReference>
<keyword evidence="6" id="KW-1185">Reference proteome</keyword>
<dbReference type="InterPro" id="IPR002156">
    <property type="entry name" value="RNaseH_domain"/>
</dbReference>
<accession>A0A9Q1K3W0</accession>
<dbReference type="InterPro" id="IPR025558">
    <property type="entry name" value="DUF4283"/>
</dbReference>
<feature type="domain" description="DUF4283" evidence="4">
    <location>
        <begin position="35"/>
        <end position="116"/>
    </location>
</feature>
<feature type="region of interest" description="Disordered" evidence="1">
    <location>
        <begin position="225"/>
        <end position="251"/>
    </location>
</feature>
<dbReference type="PANTHER" id="PTHR47723:SF21">
    <property type="entry name" value="POLYNUCLEOTIDYL TRANSFERASE, RIBONUCLEASE H-LIKE SUPERFAMILY PROTEIN"/>
    <property type="match status" value="1"/>
</dbReference>